<dbReference type="OrthoDB" id="409395at2759"/>
<dbReference type="Pfam" id="PF13086">
    <property type="entry name" value="AAA_11"/>
    <property type="match status" value="2"/>
</dbReference>
<feature type="domain" description="ZNFX1" evidence="5">
    <location>
        <begin position="106"/>
        <end position="222"/>
    </location>
</feature>
<keyword evidence="1 6" id="KW-0347">Helicase</keyword>
<evidence type="ECO:0000313" key="6">
    <source>
        <dbReference type="EMBL" id="KPM43311.1"/>
    </source>
</evidence>
<dbReference type="InterPro" id="IPR047187">
    <property type="entry name" value="SF1_C_Upf1"/>
</dbReference>
<evidence type="ECO:0000259" key="5">
    <source>
        <dbReference type="Pfam" id="PF25396"/>
    </source>
</evidence>
<name>A0A0P7BSH4_9HYPO</name>
<reference evidence="6 7" key="1">
    <citation type="submission" date="2015-09" db="EMBL/GenBank/DDBJ databases">
        <title>Draft genome of a European isolate of the apple canker pathogen Neonectria ditissima.</title>
        <authorList>
            <person name="Gomez-Cortecero A."/>
            <person name="Harrison R.J."/>
            <person name="Armitage A.D."/>
        </authorList>
    </citation>
    <scope>NUCLEOTIDE SEQUENCE [LARGE SCALE GENOMIC DNA]</scope>
    <source>
        <strain evidence="6 7">R09/05</strain>
    </source>
</reference>
<evidence type="ECO:0000259" key="4">
    <source>
        <dbReference type="Pfam" id="PF13087"/>
    </source>
</evidence>
<dbReference type="InterPro" id="IPR041679">
    <property type="entry name" value="DNA2/NAM7-like_C"/>
</dbReference>
<dbReference type="PANTHER" id="PTHR10887:SF341">
    <property type="entry name" value="NFX1-TYPE ZINC FINGER-CONTAINING PROTEIN 1"/>
    <property type="match status" value="1"/>
</dbReference>
<evidence type="ECO:0000313" key="7">
    <source>
        <dbReference type="Proteomes" id="UP000050424"/>
    </source>
</evidence>
<evidence type="ECO:0000256" key="2">
    <source>
        <dbReference type="SAM" id="MobiDB-lite"/>
    </source>
</evidence>
<dbReference type="InterPro" id="IPR057373">
    <property type="entry name" value="ZNFX1"/>
</dbReference>
<proteinExistence type="predicted"/>
<dbReference type="InterPro" id="IPR041677">
    <property type="entry name" value="DNA2/NAM7_AAA_11"/>
</dbReference>
<gene>
    <name evidence="6" type="ORF">AK830_g3228</name>
</gene>
<dbReference type="PANTHER" id="PTHR10887">
    <property type="entry name" value="DNA2/NAM7 HELICASE FAMILY"/>
    <property type="match status" value="1"/>
</dbReference>
<organism evidence="6 7">
    <name type="scientific">Neonectria ditissima</name>
    <dbReference type="NCBI Taxonomy" id="78410"/>
    <lineage>
        <taxon>Eukaryota</taxon>
        <taxon>Fungi</taxon>
        <taxon>Dikarya</taxon>
        <taxon>Ascomycota</taxon>
        <taxon>Pezizomycotina</taxon>
        <taxon>Sordariomycetes</taxon>
        <taxon>Hypocreomycetidae</taxon>
        <taxon>Hypocreales</taxon>
        <taxon>Nectriaceae</taxon>
        <taxon>Neonectria</taxon>
    </lineage>
</organism>
<dbReference type="STRING" id="78410.A0A0P7BSH4"/>
<evidence type="ECO:0000256" key="1">
    <source>
        <dbReference type="ARBA" id="ARBA00022806"/>
    </source>
</evidence>
<comment type="caution">
    <text evidence="6">The sequence shown here is derived from an EMBL/GenBank/DDBJ whole genome shotgun (WGS) entry which is preliminary data.</text>
</comment>
<dbReference type="InterPro" id="IPR027417">
    <property type="entry name" value="P-loop_NTPase"/>
</dbReference>
<dbReference type="Pfam" id="PF25396">
    <property type="entry name" value="ZNFX1"/>
    <property type="match status" value="1"/>
</dbReference>
<dbReference type="AlphaFoldDB" id="A0A0P7BSH4"/>
<dbReference type="InterPro" id="IPR045055">
    <property type="entry name" value="DNA2/NAM7-like"/>
</dbReference>
<dbReference type="Proteomes" id="UP000050424">
    <property type="component" value="Unassembled WGS sequence"/>
</dbReference>
<dbReference type="SUPFAM" id="SSF52540">
    <property type="entry name" value="P-loop containing nucleoside triphosphate hydrolases"/>
    <property type="match status" value="1"/>
</dbReference>
<dbReference type="Gene3D" id="3.40.50.300">
    <property type="entry name" value="P-loop containing nucleotide triphosphate hydrolases"/>
    <property type="match status" value="3"/>
</dbReference>
<dbReference type="GO" id="GO:0031048">
    <property type="term" value="P:regulatory ncRNA-mediated heterochromatin formation"/>
    <property type="evidence" value="ECO:0007669"/>
    <property type="project" value="TreeGrafter"/>
</dbReference>
<evidence type="ECO:0000259" key="3">
    <source>
        <dbReference type="Pfam" id="PF13086"/>
    </source>
</evidence>
<dbReference type="Pfam" id="PF13087">
    <property type="entry name" value="AAA_12"/>
    <property type="match status" value="1"/>
</dbReference>
<accession>A0A0P7BSH4</accession>
<feature type="domain" description="DNA2/NAM7 helicase helicase" evidence="3">
    <location>
        <begin position="277"/>
        <end position="401"/>
    </location>
</feature>
<feature type="region of interest" description="Disordered" evidence="2">
    <location>
        <begin position="1"/>
        <end position="42"/>
    </location>
</feature>
<feature type="domain" description="DNA2/NAM7 helicase helicase" evidence="3">
    <location>
        <begin position="594"/>
        <end position="659"/>
    </location>
</feature>
<dbReference type="GO" id="GO:0031380">
    <property type="term" value="C:nuclear RNA-directed RNA polymerase complex"/>
    <property type="evidence" value="ECO:0007669"/>
    <property type="project" value="TreeGrafter"/>
</dbReference>
<dbReference type="EMBL" id="LKCW01000035">
    <property type="protein sequence ID" value="KPM43311.1"/>
    <property type="molecule type" value="Genomic_DNA"/>
</dbReference>
<dbReference type="CDD" id="cd18808">
    <property type="entry name" value="SF1_C_Upf1"/>
    <property type="match status" value="1"/>
</dbReference>
<feature type="domain" description="DNA2/NAM7 helicase-like C-terminal" evidence="4">
    <location>
        <begin position="669"/>
        <end position="855"/>
    </location>
</feature>
<protein>
    <submittedName>
        <fullName evidence="6">Helicase required for RNAi-mediated heterochromatin assembly 1</fullName>
    </submittedName>
</protein>
<keyword evidence="7" id="KW-1185">Reference proteome</keyword>
<dbReference type="GO" id="GO:0004386">
    <property type="term" value="F:helicase activity"/>
    <property type="evidence" value="ECO:0007669"/>
    <property type="project" value="UniProtKB-KW"/>
</dbReference>
<keyword evidence="1 6" id="KW-0547">Nucleotide-binding</keyword>
<sequence>MGGDQVSRDSSALDIIKAHVNHGQLKHAPQDEPGQGQAWRTSPEAPTAMELMATKPPSLPQVSSDTPPTKNEYLETQYWLNRFEGTELLRRAVNQVRRDPNMTEGNDFYIYTQVRVQGYTFARSGAACRIGFSTERSPSKVVWAQSGRLTAGTLIALSHRSDNFRTQCFVATVAARYLKGGLEPDPEAGENENTPPRIDIFWENHDDVLLDPSNDLIMIEAKGGYYKAVRYAMVGLQHAATSESKFDKYIIDGCTRSDTAKYVQTSQVDTTPNTLRQLDHSQIEAFKTMTSQELAIVQGPPGTGKTFTSIMAIRSYIQTLQARKGKDEPPSPIVISAQTNHALDQLLEQCIRSDANVVRLGGRSTVPCVAEHSLYKLVQDSKLHKGNSRKGENTRKAVLRKLKDALSMCFPGAFVSADHLHREGLLTQEQFNSLVNNEWETATSVNTDGTDDSFSGPIATWLEDSIEQDRTYVYHPPQGQTETPLDDCESENIQSPEDDELERLHGEFVSTEFYWTGSVTMANNSHLQACKLLRKHADLYNIKPPQRGMVYRCLRKQLIDKITEQFPRFLKEYQSACAEVTISANNHKVKVIQHEGVQVIGCTTTGLAIYRGLISATKPLVLMIEEAAETREANITSALYPSLDQVVLVGDHQQLVPHVDVSELEQYGLNKSLFERLVYENLPYSMLKVQRRMIPIIRSVVHTFYPELEDHESVHDRAPVPGMGGQNLWWFQHKWSEGQDDKSSCYNKKEAEMIVGFVKYLVQNGVRPSQITMLTYYKGQVTVILQELKKSATLAEFNPAKEWSVRTVDGFQGEENDIIILSLVRSSRAGFVENENRAIVSISRARRGMYIYGNSETLLNSTIRSRNTWQRVYDVFVKEKCIGYGLPVVCKNHNQVTSIVNPDDWSAIPGGGCQKSCGEKCSEGHSCKEVCHAVEHAQLKCTAPCERTLPCGHQCDSRCGYICKCSRNCNKPSIQAMGLVLPKQEAPQSGTISGTKGLQILAVRMPQAPEQRHESTSEDLIEFGECMRATDDHKWIQKVREGDRAMQLQRSRFSPGRASITIRQTFTPTTGSPTTSTRGEPVMIEHTFATEEPSTASSDGSRNEAISVMAEGVGHLCIDYLEEDLIQFD</sequence>
<keyword evidence="1 6" id="KW-0378">Hydrolase</keyword>
<keyword evidence="1 6" id="KW-0067">ATP-binding</keyword>